<organism evidence="1 2">
    <name type="scientific">Syntrophaceticus schinkii</name>
    <dbReference type="NCBI Taxonomy" id="499207"/>
    <lineage>
        <taxon>Bacteria</taxon>
        <taxon>Bacillati</taxon>
        <taxon>Bacillota</taxon>
        <taxon>Clostridia</taxon>
        <taxon>Thermoanaerobacterales</taxon>
        <taxon>Thermoanaerobacterales Family III. Incertae Sedis</taxon>
        <taxon>Syntrophaceticus</taxon>
    </lineage>
</organism>
<dbReference type="AlphaFoldDB" id="A0A0B7MAW1"/>
<evidence type="ECO:0000313" key="1">
    <source>
        <dbReference type="EMBL" id="CEO87649.1"/>
    </source>
</evidence>
<protein>
    <submittedName>
        <fullName evidence="1">Uncharacterized protein</fullName>
    </submittedName>
</protein>
<sequence>MRQLTPINSIIFPVYTGICKRAITCFFEVCNVAYQEKSLAWYRKDTGYNPHFVDTGEYEICTKLGEKKRIPSQRLNGTDVTTLKIWAGKSTFSYTGSVEQ</sequence>
<keyword evidence="2" id="KW-1185">Reference proteome</keyword>
<gene>
    <name evidence="1" type="ORF">SSCH_1170006</name>
</gene>
<name>A0A0B7MAW1_9FIRM</name>
<dbReference type="Proteomes" id="UP000046155">
    <property type="component" value="Unassembled WGS sequence"/>
</dbReference>
<proteinExistence type="predicted"/>
<reference evidence="2" key="1">
    <citation type="submission" date="2015-01" db="EMBL/GenBank/DDBJ databases">
        <authorList>
            <person name="Manzoor Shahid"/>
            <person name="Zubair Saima"/>
        </authorList>
    </citation>
    <scope>NUCLEOTIDE SEQUENCE [LARGE SCALE GENOMIC DNA]</scope>
    <source>
        <strain evidence="2">Sp3</strain>
    </source>
</reference>
<evidence type="ECO:0000313" key="2">
    <source>
        <dbReference type="Proteomes" id="UP000046155"/>
    </source>
</evidence>
<dbReference type="EMBL" id="CDRZ01000021">
    <property type="protein sequence ID" value="CEO87649.1"/>
    <property type="molecule type" value="Genomic_DNA"/>
</dbReference>
<accession>A0A0B7MAW1</accession>